<keyword evidence="8" id="KW-1185">Reference proteome</keyword>
<proteinExistence type="inferred from homology"/>
<dbReference type="Pfam" id="PF05175">
    <property type="entry name" value="MTS"/>
    <property type="match status" value="1"/>
</dbReference>
<evidence type="ECO:0000256" key="1">
    <source>
        <dbReference type="ARBA" id="ARBA00022603"/>
    </source>
</evidence>
<dbReference type="GO" id="GO:0070475">
    <property type="term" value="P:rRNA base methylation"/>
    <property type="evidence" value="ECO:0007669"/>
    <property type="project" value="TreeGrafter"/>
</dbReference>
<dbReference type="STRING" id="545694.TREPR_1735"/>
<feature type="binding site" evidence="4">
    <location>
        <position position="301"/>
    </location>
    <ligand>
        <name>S-adenosyl-L-methionine</name>
        <dbReference type="ChEBI" id="CHEBI:59789"/>
    </ligand>
</feature>
<feature type="binding site" evidence="4">
    <location>
        <position position="280"/>
    </location>
    <ligand>
        <name>S-adenosyl-L-methionine</name>
        <dbReference type="ChEBI" id="CHEBI:59789"/>
    </ligand>
</feature>
<dbReference type="PROSITE" id="PS51687">
    <property type="entry name" value="SAM_MT_RNA_M5U"/>
    <property type="match status" value="1"/>
</dbReference>
<dbReference type="KEGG" id="tpi:TREPR_1735"/>
<dbReference type="PROSITE" id="PS50926">
    <property type="entry name" value="TRAM"/>
    <property type="match status" value="1"/>
</dbReference>
<reference evidence="7 8" key="2">
    <citation type="journal article" date="2011" name="ISME J.">
        <title>RNA-seq reveals cooperative metabolic interactions between two termite-gut spirochete species in co-culture.</title>
        <authorList>
            <person name="Rosenthal A.Z."/>
            <person name="Matson E.G."/>
            <person name="Eldar A."/>
            <person name="Leadbetter J.R."/>
        </authorList>
    </citation>
    <scope>NUCLEOTIDE SEQUENCE [LARGE SCALE GENOMIC DNA]</scope>
    <source>
        <strain evidence="8">ATCC BAA-887 / DSM 12427 / ZAS-2</strain>
    </source>
</reference>
<dbReference type="InterPro" id="IPR012340">
    <property type="entry name" value="NA-bd_OB-fold"/>
</dbReference>
<name>F5YMT5_TREPZ</name>
<dbReference type="EC" id="2.1.1.-" evidence="7"/>
<dbReference type="eggNOG" id="COG2265">
    <property type="taxonomic scope" value="Bacteria"/>
</dbReference>
<keyword evidence="2 4" id="KW-0808">Transferase</keyword>
<feature type="active site" evidence="5">
    <location>
        <position position="372"/>
    </location>
</feature>
<dbReference type="SUPFAM" id="SSF50249">
    <property type="entry name" value="Nucleic acid-binding proteins"/>
    <property type="match status" value="1"/>
</dbReference>
<evidence type="ECO:0000256" key="3">
    <source>
        <dbReference type="ARBA" id="ARBA00022691"/>
    </source>
</evidence>
<evidence type="ECO:0000259" key="6">
    <source>
        <dbReference type="PROSITE" id="PS50926"/>
    </source>
</evidence>
<feature type="active site" description="Nucleophile" evidence="4">
    <location>
        <position position="372"/>
    </location>
</feature>
<dbReference type="PROSITE" id="PS01230">
    <property type="entry name" value="TRMA_1"/>
    <property type="match status" value="1"/>
</dbReference>
<sequence length="415" mass="45019">MGEIFTSLVEHISSGGAGVLNFQGKRVFMDFTAPGDLAVGRIIEDKRSWARAELLELSEASPLRASPACPLYGTCGGCSLQHLNYKTQVAEKALILQDAFKHIGGITLPPAFDFIPSPPWNYRNRMQLHCILQNRPQAKNHRAGTHSGLLATQFPAPLATQFPAQNRLGFMGRKSGDIIPVDRCPVADPGIASALQEGAILPPPAKDRFTVFSFETTLLSEGTIRGKAQSRGTVTLLGKELRMDAGVFFQSNCGMLERLIGDLAQIAGTTDRTLPMADLYCGVGTFAAFLGEQFPRIDLVEENPEAIVLARENIRGQDGRLFAQTGDLWAKGCTMDSSYGFMVADPPRQGLSPALRRALAEKGPPVLAYVSCDPGTLARDCGELLAGGYRLEMLRGYDFYPQTAHIESLAVFRKG</sequence>
<dbReference type="InterPro" id="IPR007848">
    <property type="entry name" value="Small_mtfrase_dom"/>
</dbReference>
<dbReference type="Proteomes" id="UP000009223">
    <property type="component" value="Chromosome"/>
</dbReference>
<evidence type="ECO:0000313" key="7">
    <source>
        <dbReference type="EMBL" id="AEF85954.1"/>
    </source>
</evidence>
<gene>
    <name evidence="7" type="ordered locus">TREPR_1735</name>
</gene>
<evidence type="ECO:0000256" key="5">
    <source>
        <dbReference type="PROSITE-ProRule" id="PRU10015"/>
    </source>
</evidence>
<evidence type="ECO:0000256" key="4">
    <source>
        <dbReference type="PROSITE-ProRule" id="PRU01024"/>
    </source>
</evidence>
<evidence type="ECO:0000313" key="8">
    <source>
        <dbReference type="Proteomes" id="UP000009223"/>
    </source>
</evidence>
<dbReference type="AlphaFoldDB" id="F5YMT5"/>
<evidence type="ECO:0000256" key="2">
    <source>
        <dbReference type="ARBA" id="ARBA00022679"/>
    </source>
</evidence>
<dbReference type="InterPro" id="IPR002792">
    <property type="entry name" value="TRAM_dom"/>
</dbReference>
<dbReference type="SUPFAM" id="SSF53335">
    <property type="entry name" value="S-adenosyl-L-methionine-dependent methyltransferases"/>
    <property type="match status" value="1"/>
</dbReference>
<dbReference type="HOGENOM" id="CLU_014689_3_2_12"/>
<dbReference type="InterPro" id="IPR029063">
    <property type="entry name" value="SAM-dependent_MTases_sf"/>
</dbReference>
<dbReference type="Gene3D" id="2.40.50.1070">
    <property type="match status" value="1"/>
</dbReference>
<dbReference type="Gene3D" id="2.40.50.140">
    <property type="entry name" value="Nucleic acid-binding proteins"/>
    <property type="match status" value="1"/>
</dbReference>
<dbReference type="GO" id="GO:0070041">
    <property type="term" value="F:rRNA (uridine-C5-)-methyltransferase activity"/>
    <property type="evidence" value="ECO:0007669"/>
    <property type="project" value="TreeGrafter"/>
</dbReference>
<dbReference type="InterPro" id="IPR010280">
    <property type="entry name" value="U5_MeTrfase_fam"/>
</dbReference>
<feature type="binding site" evidence="4">
    <location>
        <position position="345"/>
    </location>
    <ligand>
        <name>S-adenosyl-L-methionine</name>
        <dbReference type="ChEBI" id="CHEBI:59789"/>
    </ligand>
</feature>
<keyword evidence="3 4" id="KW-0949">S-adenosyl-L-methionine</keyword>
<organism evidence="7 8">
    <name type="scientific">Treponema primitia (strain ATCC BAA-887 / DSM 12427 / ZAS-2)</name>
    <dbReference type="NCBI Taxonomy" id="545694"/>
    <lineage>
        <taxon>Bacteria</taxon>
        <taxon>Pseudomonadati</taxon>
        <taxon>Spirochaetota</taxon>
        <taxon>Spirochaetia</taxon>
        <taxon>Spirochaetales</taxon>
        <taxon>Treponemataceae</taxon>
        <taxon>Treponema</taxon>
    </lineage>
</organism>
<feature type="binding site" evidence="4">
    <location>
        <position position="250"/>
    </location>
    <ligand>
        <name>S-adenosyl-L-methionine</name>
        <dbReference type="ChEBI" id="CHEBI:59789"/>
    </ligand>
</feature>
<protein>
    <submittedName>
        <fullName evidence="7">23S rRNA (Uracil-5-)-methyltransferase RumA</fullName>
        <ecNumber evidence="7">2.1.1.-</ecNumber>
    </submittedName>
</protein>
<dbReference type="Gene3D" id="3.40.50.150">
    <property type="entry name" value="Vaccinia Virus protein VP39"/>
    <property type="match status" value="2"/>
</dbReference>
<dbReference type="EMBL" id="CP001843">
    <property type="protein sequence ID" value="AEF85954.1"/>
    <property type="molecule type" value="Genomic_DNA"/>
</dbReference>
<dbReference type="PANTHER" id="PTHR11061">
    <property type="entry name" value="RNA M5U METHYLTRANSFERASE"/>
    <property type="match status" value="1"/>
</dbReference>
<keyword evidence="1 4" id="KW-0489">Methyltransferase</keyword>
<reference evidence="8" key="1">
    <citation type="submission" date="2009-12" db="EMBL/GenBank/DDBJ databases">
        <title>Complete sequence of Treponema primitia strain ZAS-2.</title>
        <authorList>
            <person name="Tetu S.G."/>
            <person name="Matson E."/>
            <person name="Ren Q."/>
            <person name="Seshadri R."/>
            <person name="Elbourne L."/>
            <person name="Hassan K.A."/>
            <person name="Durkin A."/>
            <person name="Radune D."/>
            <person name="Mohamoud Y."/>
            <person name="Shay R."/>
            <person name="Jin S."/>
            <person name="Zhang X."/>
            <person name="Lucey K."/>
            <person name="Ballor N.R."/>
            <person name="Ottesen E."/>
            <person name="Rosenthal R."/>
            <person name="Allen A."/>
            <person name="Leadbetter J.R."/>
            <person name="Paulsen I.T."/>
        </authorList>
    </citation>
    <scope>NUCLEOTIDE SEQUENCE [LARGE SCALE GENOMIC DNA]</scope>
    <source>
        <strain evidence="8">ATCC BAA-887 / DSM 12427 / ZAS-2</strain>
    </source>
</reference>
<dbReference type="InterPro" id="IPR030390">
    <property type="entry name" value="MeTrfase_TrmA_AS"/>
</dbReference>
<accession>F5YMT5</accession>
<feature type="domain" description="TRAM" evidence="6">
    <location>
        <begin position="1"/>
        <end position="56"/>
    </location>
</feature>
<comment type="similarity">
    <text evidence="4">Belongs to the class I-like SAM-binding methyltransferase superfamily. RNA M5U methyltransferase family.</text>
</comment>
<dbReference type="PANTHER" id="PTHR11061:SF30">
    <property type="entry name" value="TRNA (URACIL(54)-C(5))-METHYLTRANSFERASE"/>
    <property type="match status" value="1"/>
</dbReference>